<keyword evidence="3" id="KW-1185">Reference proteome</keyword>
<organism evidence="2 3">
    <name type="scientific">Dorcoceras hygrometricum</name>
    <dbReference type="NCBI Taxonomy" id="472368"/>
    <lineage>
        <taxon>Eukaryota</taxon>
        <taxon>Viridiplantae</taxon>
        <taxon>Streptophyta</taxon>
        <taxon>Embryophyta</taxon>
        <taxon>Tracheophyta</taxon>
        <taxon>Spermatophyta</taxon>
        <taxon>Magnoliopsida</taxon>
        <taxon>eudicotyledons</taxon>
        <taxon>Gunneridae</taxon>
        <taxon>Pentapetalae</taxon>
        <taxon>asterids</taxon>
        <taxon>lamiids</taxon>
        <taxon>Lamiales</taxon>
        <taxon>Gesneriaceae</taxon>
        <taxon>Didymocarpoideae</taxon>
        <taxon>Trichosporeae</taxon>
        <taxon>Loxocarpinae</taxon>
        <taxon>Dorcoceras</taxon>
    </lineage>
</organism>
<feature type="compositionally biased region" description="Polar residues" evidence="1">
    <location>
        <begin position="148"/>
        <end position="179"/>
    </location>
</feature>
<evidence type="ECO:0000313" key="3">
    <source>
        <dbReference type="Proteomes" id="UP000250235"/>
    </source>
</evidence>
<feature type="compositionally biased region" description="Polar residues" evidence="1">
    <location>
        <begin position="1"/>
        <end position="32"/>
    </location>
</feature>
<name>A0A2Z7B6B1_9LAMI</name>
<dbReference type="Proteomes" id="UP000250235">
    <property type="component" value="Unassembled WGS sequence"/>
</dbReference>
<feature type="region of interest" description="Disordered" evidence="1">
    <location>
        <begin position="196"/>
        <end position="225"/>
    </location>
</feature>
<proteinExistence type="predicted"/>
<gene>
    <name evidence="2" type="ORF">F511_19261</name>
</gene>
<evidence type="ECO:0000313" key="2">
    <source>
        <dbReference type="EMBL" id="KZV30035.1"/>
    </source>
</evidence>
<feature type="compositionally biased region" description="Low complexity" evidence="1">
    <location>
        <begin position="210"/>
        <end position="223"/>
    </location>
</feature>
<dbReference type="EMBL" id="KV008763">
    <property type="protein sequence ID" value="KZV30035.1"/>
    <property type="molecule type" value="Genomic_DNA"/>
</dbReference>
<dbReference type="AlphaFoldDB" id="A0A2Z7B6B1"/>
<protein>
    <submittedName>
        <fullName evidence="2">Uncharacterized protein</fullName>
    </submittedName>
</protein>
<evidence type="ECO:0000256" key="1">
    <source>
        <dbReference type="SAM" id="MobiDB-lite"/>
    </source>
</evidence>
<sequence length="309" mass="34136">MRENKATTATQGAKESQGTAQSTDTNQLNNNGHGVCEYMGTTHSSQHTAPDAKHSSTRCCPTHEMWELPTPLIVANRSQQGDEVYGSYPLVLNRHPGKMSNIEHIPQYKAYTAASIIIHAQSNAVKQAHIRTSNLLCYNYSNRVPSNTDLTPAKPNTNTSYGTALNNAQGRNTYPTSYLNGRRNPTLMLIDYRREMSSHTSPASRNHPKAASSEASQQEESSATTLTSIGAIYHRQSEKIRFDPITTAELNHSAWPTLASAQFPRKNSNSPDLFQGIKQTRQLNQAYELKAGSSQICSSQIWSMINPIN</sequence>
<feature type="region of interest" description="Disordered" evidence="1">
    <location>
        <begin position="1"/>
        <end position="34"/>
    </location>
</feature>
<reference evidence="2 3" key="1">
    <citation type="journal article" date="2015" name="Proc. Natl. Acad. Sci. U.S.A.">
        <title>The resurrection genome of Boea hygrometrica: A blueprint for survival of dehydration.</title>
        <authorList>
            <person name="Xiao L."/>
            <person name="Yang G."/>
            <person name="Zhang L."/>
            <person name="Yang X."/>
            <person name="Zhao S."/>
            <person name="Ji Z."/>
            <person name="Zhou Q."/>
            <person name="Hu M."/>
            <person name="Wang Y."/>
            <person name="Chen M."/>
            <person name="Xu Y."/>
            <person name="Jin H."/>
            <person name="Xiao X."/>
            <person name="Hu G."/>
            <person name="Bao F."/>
            <person name="Hu Y."/>
            <person name="Wan P."/>
            <person name="Li L."/>
            <person name="Deng X."/>
            <person name="Kuang T."/>
            <person name="Xiang C."/>
            <person name="Zhu J.K."/>
            <person name="Oliver M.J."/>
            <person name="He Y."/>
        </authorList>
    </citation>
    <scope>NUCLEOTIDE SEQUENCE [LARGE SCALE GENOMIC DNA]</scope>
    <source>
        <strain evidence="3">cv. XS01</strain>
    </source>
</reference>
<feature type="region of interest" description="Disordered" evidence="1">
    <location>
        <begin position="148"/>
        <end position="180"/>
    </location>
</feature>
<accession>A0A2Z7B6B1</accession>